<accession>A0A438DVI2</accession>
<reference evidence="2 3" key="1">
    <citation type="journal article" date="2018" name="PLoS Genet.">
        <title>Population sequencing reveals clonal diversity and ancestral inbreeding in the grapevine cultivar Chardonnay.</title>
        <authorList>
            <person name="Roach M.J."/>
            <person name="Johnson D.L."/>
            <person name="Bohlmann J."/>
            <person name="van Vuuren H.J."/>
            <person name="Jones S.J."/>
            <person name="Pretorius I.S."/>
            <person name="Schmidt S.A."/>
            <person name="Borneman A.R."/>
        </authorList>
    </citation>
    <scope>NUCLEOTIDE SEQUENCE [LARGE SCALE GENOMIC DNA]</scope>
    <source>
        <strain evidence="3">cv. Chardonnay</strain>
        <tissue evidence="2">Leaf</tissue>
    </source>
</reference>
<feature type="chain" id="PRO_5019012730" description="DUF4283 domain-containing protein" evidence="1">
    <location>
        <begin position="18"/>
        <end position="82"/>
    </location>
</feature>
<name>A0A438DVI2_VITVI</name>
<dbReference type="AlphaFoldDB" id="A0A438DVI2"/>
<comment type="caution">
    <text evidence="2">The sequence shown here is derived from an EMBL/GenBank/DDBJ whole genome shotgun (WGS) entry which is preliminary data.</text>
</comment>
<dbReference type="EMBL" id="QGNW01001481">
    <property type="protein sequence ID" value="RVW39491.1"/>
    <property type="molecule type" value="Genomic_DNA"/>
</dbReference>
<dbReference type="Proteomes" id="UP000288805">
    <property type="component" value="Unassembled WGS sequence"/>
</dbReference>
<protein>
    <recommendedName>
        <fullName evidence="4">DUF4283 domain-containing protein</fullName>
    </recommendedName>
</protein>
<feature type="signal peptide" evidence="1">
    <location>
        <begin position="1"/>
        <end position="17"/>
    </location>
</feature>
<sequence length="82" mass="9406">MLRKWGGVVVLPLHLWSWEVFKNLGDCYGWRYCSIFTVTSGYGNVLLCHSTMWEAPPWFSQVVSMSWDSGSSVLEVWGEEEG</sequence>
<gene>
    <name evidence="2" type="ORF">CK203_085981</name>
</gene>
<proteinExistence type="predicted"/>
<evidence type="ECO:0000256" key="1">
    <source>
        <dbReference type="SAM" id="SignalP"/>
    </source>
</evidence>
<organism evidence="2 3">
    <name type="scientific">Vitis vinifera</name>
    <name type="common">Grape</name>
    <dbReference type="NCBI Taxonomy" id="29760"/>
    <lineage>
        <taxon>Eukaryota</taxon>
        <taxon>Viridiplantae</taxon>
        <taxon>Streptophyta</taxon>
        <taxon>Embryophyta</taxon>
        <taxon>Tracheophyta</taxon>
        <taxon>Spermatophyta</taxon>
        <taxon>Magnoliopsida</taxon>
        <taxon>eudicotyledons</taxon>
        <taxon>Gunneridae</taxon>
        <taxon>Pentapetalae</taxon>
        <taxon>rosids</taxon>
        <taxon>Vitales</taxon>
        <taxon>Vitaceae</taxon>
        <taxon>Viteae</taxon>
        <taxon>Vitis</taxon>
    </lineage>
</organism>
<evidence type="ECO:0000313" key="2">
    <source>
        <dbReference type="EMBL" id="RVW39491.1"/>
    </source>
</evidence>
<evidence type="ECO:0008006" key="4">
    <source>
        <dbReference type="Google" id="ProtNLM"/>
    </source>
</evidence>
<evidence type="ECO:0000313" key="3">
    <source>
        <dbReference type="Proteomes" id="UP000288805"/>
    </source>
</evidence>
<keyword evidence="1" id="KW-0732">Signal</keyword>